<keyword evidence="12" id="KW-1185">Reference proteome</keyword>
<evidence type="ECO:0000259" key="10">
    <source>
        <dbReference type="Pfam" id="PF04290"/>
    </source>
</evidence>
<dbReference type="InterPro" id="IPR055348">
    <property type="entry name" value="DctQ"/>
</dbReference>
<evidence type="ECO:0000256" key="3">
    <source>
        <dbReference type="ARBA" id="ARBA00022475"/>
    </source>
</evidence>
<keyword evidence="2 9" id="KW-0813">Transport</keyword>
<dbReference type="InterPro" id="IPR007387">
    <property type="entry name" value="TRAP_DctQ"/>
</dbReference>
<dbReference type="Pfam" id="PF04290">
    <property type="entry name" value="DctQ"/>
    <property type="match status" value="1"/>
</dbReference>
<dbReference type="PANTHER" id="PTHR35011:SF4">
    <property type="entry name" value="SLL1102 PROTEIN"/>
    <property type="match status" value="1"/>
</dbReference>
<keyword evidence="5 9" id="KW-0812">Transmembrane</keyword>
<sequence length="204" mass="22895">MKRATLAYIRAIDAMNYRIGRVAMYLLFVLIGVLLWSIFMRAMSYSFEGFIPAGWTIEIAKFLLVAYFIVGGPYSMQLGANVRMDLFYGGWSPKQKAWMDAITILFLAFYLGVVLNGAASSLAYALGAHYKLGAWEFFGMLIGSFFTGGFDAAAEHLGRFEATRTWKLPLWPIKLTIALGVILMLLQASSEFLKDLLRIRGEKI</sequence>
<dbReference type="GO" id="GO:0022857">
    <property type="term" value="F:transmembrane transporter activity"/>
    <property type="evidence" value="ECO:0007669"/>
    <property type="project" value="UniProtKB-UniRule"/>
</dbReference>
<accession>A0A8J7J482</accession>
<evidence type="ECO:0000256" key="6">
    <source>
        <dbReference type="ARBA" id="ARBA00022989"/>
    </source>
</evidence>
<feature type="transmembrane region" description="Helical" evidence="9">
    <location>
        <begin position="171"/>
        <end position="188"/>
    </location>
</feature>
<feature type="transmembrane region" description="Helical" evidence="9">
    <location>
        <begin position="101"/>
        <end position="126"/>
    </location>
</feature>
<dbReference type="PANTHER" id="PTHR35011">
    <property type="entry name" value="2,3-DIKETO-L-GULONATE TRAP TRANSPORTER SMALL PERMEASE PROTEIN YIAM"/>
    <property type="match status" value="1"/>
</dbReference>
<evidence type="ECO:0000256" key="9">
    <source>
        <dbReference type="RuleBase" id="RU369079"/>
    </source>
</evidence>
<feature type="transmembrane region" description="Helical" evidence="9">
    <location>
        <begin position="21"/>
        <end position="39"/>
    </location>
</feature>
<proteinExistence type="inferred from homology"/>
<comment type="subcellular location">
    <subcellularLocation>
        <location evidence="1 9">Cell inner membrane</location>
        <topology evidence="1 9">Multi-pass membrane protein</topology>
    </subcellularLocation>
</comment>
<dbReference type="AlphaFoldDB" id="A0A8J7J482"/>
<evidence type="ECO:0000313" key="11">
    <source>
        <dbReference type="EMBL" id="MBI1493020.1"/>
    </source>
</evidence>
<keyword evidence="3" id="KW-1003">Cell membrane</keyword>
<evidence type="ECO:0000256" key="1">
    <source>
        <dbReference type="ARBA" id="ARBA00004429"/>
    </source>
</evidence>
<evidence type="ECO:0000313" key="12">
    <source>
        <dbReference type="Proteomes" id="UP000640583"/>
    </source>
</evidence>
<feature type="transmembrane region" description="Helical" evidence="9">
    <location>
        <begin position="59"/>
        <end position="80"/>
    </location>
</feature>
<keyword evidence="6 9" id="KW-1133">Transmembrane helix</keyword>
<comment type="function">
    <text evidence="9">Part of the tripartite ATP-independent periplasmic (TRAP) transport system.</text>
</comment>
<evidence type="ECO:0000256" key="4">
    <source>
        <dbReference type="ARBA" id="ARBA00022519"/>
    </source>
</evidence>
<evidence type="ECO:0000256" key="7">
    <source>
        <dbReference type="ARBA" id="ARBA00023136"/>
    </source>
</evidence>
<comment type="subunit">
    <text evidence="9">The complex comprises the extracytoplasmic solute receptor protein and the two transmembrane proteins.</text>
</comment>
<organism evidence="11 12">
    <name type="scientific">Halocynthiibacter styelae</name>
    <dbReference type="NCBI Taxonomy" id="2761955"/>
    <lineage>
        <taxon>Bacteria</taxon>
        <taxon>Pseudomonadati</taxon>
        <taxon>Pseudomonadota</taxon>
        <taxon>Alphaproteobacteria</taxon>
        <taxon>Rhodobacterales</taxon>
        <taxon>Paracoccaceae</taxon>
        <taxon>Halocynthiibacter</taxon>
    </lineage>
</organism>
<evidence type="ECO:0000256" key="2">
    <source>
        <dbReference type="ARBA" id="ARBA00022448"/>
    </source>
</evidence>
<dbReference type="RefSeq" id="WP_228847883.1">
    <property type="nucleotide sequence ID" value="NZ_JADCKQ010000003.1"/>
</dbReference>
<keyword evidence="7 9" id="KW-0472">Membrane</keyword>
<keyword evidence="4 9" id="KW-0997">Cell inner membrane</keyword>
<evidence type="ECO:0000256" key="5">
    <source>
        <dbReference type="ARBA" id="ARBA00022692"/>
    </source>
</evidence>
<evidence type="ECO:0000256" key="8">
    <source>
        <dbReference type="ARBA" id="ARBA00038436"/>
    </source>
</evidence>
<protein>
    <recommendedName>
        <fullName evidence="9">TRAP transporter small permease protein</fullName>
    </recommendedName>
</protein>
<dbReference type="Proteomes" id="UP000640583">
    <property type="component" value="Unassembled WGS sequence"/>
</dbReference>
<reference evidence="11" key="1">
    <citation type="submission" date="2020-10" db="EMBL/GenBank/DDBJ databases">
        <title>Paenihalocynthiibacter styelae gen. nov., sp. nov., isolated from stalked sea squirt Styela clava.</title>
        <authorList>
            <person name="Kim Y.-O."/>
            <person name="Yoon J.-H."/>
        </authorList>
    </citation>
    <scope>NUCLEOTIDE SEQUENCE</scope>
    <source>
        <strain evidence="11">MYP1-1</strain>
    </source>
</reference>
<dbReference type="GO" id="GO:0005886">
    <property type="term" value="C:plasma membrane"/>
    <property type="evidence" value="ECO:0007669"/>
    <property type="project" value="UniProtKB-SubCell"/>
</dbReference>
<name>A0A8J7J482_9RHOB</name>
<comment type="caution">
    <text evidence="9">Lacks conserved residue(s) required for the propagation of feature annotation.</text>
</comment>
<comment type="caution">
    <text evidence="11">The sequence shown here is derived from an EMBL/GenBank/DDBJ whole genome shotgun (WGS) entry which is preliminary data.</text>
</comment>
<feature type="domain" description="Tripartite ATP-independent periplasmic transporters DctQ component" evidence="10">
    <location>
        <begin position="30"/>
        <end position="196"/>
    </location>
</feature>
<gene>
    <name evidence="11" type="ORF">H1D41_05160</name>
</gene>
<comment type="similarity">
    <text evidence="8 9">Belongs to the TRAP transporter small permease family.</text>
</comment>
<dbReference type="EMBL" id="JADCKQ010000003">
    <property type="protein sequence ID" value="MBI1493020.1"/>
    <property type="molecule type" value="Genomic_DNA"/>
</dbReference>
<feature type="transmembrane region" description="Helical" evidence="9">
    <location>
        <begin position="132"/>
        <end position="150"/>
    </location>
</feature>